<accession>A0A7C3VET8</accession>
<dbReference type="EMBL" id="DSPX01000007">
    <property type="protein sequence ID" value="HGF99258.1"/>
    <property type="molecule type" value="Genomic_DNA"/>
</dbReference>
<dbReference type="AlphaFoldDB" id="A0A7C3VET8"/>
<organism evidence="1">
    <name type="scientific">Planktothricoides sp. SpSt-374</name>
    <dbReference type="NCBI Taxonomy" id="2282167"/>
    <lineage>
        <taxon>Bacteria</taxon>
        <taxon>Bacillati</taxon>
        <taxon>Cyanobacteriota</taxon>
        <taxon>Cyanophyceae</taxon>
        <taxon>Oscillatoriophycideae</taxon>
        <taxon>Oscillatoriales</taxon>
        <taxon>Oscillatoriaceae</taxon>
        <taxon>Planktothricoides</taxon>
    </lineage>
</organism>
<dbReference type="Pfam" id="PF07924">
    <property type="entry name" value="NuiA"/>
    <property type="match status" value="1"/>
</dbReference>
<proteinExistence type="predicted"/>
<dbReference type="SUPFAM" id="SSF82602">
    <property type="entry name" value="Nuclease A inhibitor (NuiA)"/>
    <property type="match status" value="1"/>
</dbReference>
<reference evidence="1" key="1">
    <citation type="journal article" date="2020" name="mSystems">
        <title>Genome- and Community-Level Interaction Insights into Carbon Utilization and Element Cycling Functions of Hydrothermarchaeota in Hydrothermal Sediment.</title>
        <authorList>
            <person name="Zhou Z."/>
            <person name="Liu Y."/>
            <person name="Xu W."/>
            <person name="Pan J."/>
            <person name="Luo Z.H."/>
            <person name="Li M."/>
        </authorList>
    </citation>
    <scope>NUCLEOTIDE SEQUENCE [LARGE SCALE GENOMIC DNA]</scope>
    <source>
        <strain evidence="1">SpSt-374</strain>
    </source>
</reference>
<evidence type="ECO:0000313" key="1">
    <source>
        <dbReference type="EMBL" id="HGF99258.1"/>
    </source>
</evidence>
<gene>
    <name evidence="1" type="ORF">ENR15_00920</name>
</gene>
<dbReference type="Gene3D" id="3.40.1460.10">
    <property type="entry name" value="Nuclease A inhibitor-like"/>
    <property type="match status" value="1"/>
</dbReference>
<comment type="caution">
    <text evidence="1">The sequence shown here is derived from an EMBL/GenBank/DDBJ whole genome shotgun (WGS) entry which is preliminary data.</text>
</comment>
<sequence>MSNVNSELINILTEATGDLRWMSESDYPFQVFVWEERELTAEQLWEKTGHAPDSRLETKELEQFFAPALREYDWHDEEEKETVRRYRSLVQTLQYYLSDIRVYRLGEVEIDVYIIGKTRLGNLAGLATKAVET</sequence>
<dbReference type="InterPro" id="IPR036587">
    <property type="entry name" value="NucleaseA_inhib-like_sf"/>
</dbReference>
<name>A0A7C3VET8_9CYAN</name>
<protein>
    <submittedName>
        <fullName evidence="1">Nuclease</fullName>
    </submittedName>
</protein>
<dbReference type="InterPro" id="IPR012489">
    <property type="entry name" value="NucleaseA_inhib-like"/>
</dbReference>